<organism evidence="3 4">
    <name type="scientific">Aquimarina algiphila</name>
    <dbReference type="NCBI Taxonomy" id="2047982"/>
    <lineage>
        <taxon>Bacteria</taxon>
        <taxon>Pseudomonadati</taxon>
        <taxon>Bacteroidota</taxon>
        <taxon>Flavobacteriia</taxon>
        <taxon>Flavobacteriales</taxon>
        <taxon>Flavobacteriaceae</taxon>
        <taxon>Aquimarina</taxon>
    </lineage>
</organism>
<dbReference type="InterPro" id="IPR013538">
    <property type="entry name" value="ASHA1/2-like_C"/>
</dbReference>
<gene>
    <name evidence="3" type="ORF">FOF46_21260</name>
</gene>
<dbReference type="EMBL" id="VLNR01000053">
    <property type="protein sequence ID" value="TSE05850.1"/>
    <property type="molecule type" value="Genomic_DNA"/>
</dbReference>
<dbReference type="OrthoDB" id="2364866at2"/>
<dbReference type="CDD" id="cd08901">
    <property type="entry name" value="SRPBCC_CalC_Aha1-like_8"/>
    <property type="match status" value="1"/>
</dbReference>
<sequence>MSVKTNHFAEAAMLIRKPISDVFDAFIDPEITSKFWFTKGSGILKEGKTTDWTWEMFNHTVSVLAILIITNEKIRIQWGDDPEAIVEWTFKSLGASKTFVTITNTGFKGTPDELISQIRDATGGFTWVLAGLKSYLEHNIELNLIADRYPKELN</sequence>
<comment type="caution">
    <text evidence="3">The sequence shown here is derived from an EMBL/GenBank/DDBJ whole genome shotgun (WGS) entry which is preliminary data.</text>
</comment>
<reference evidence="3 4" key="1">
    <citation type="submission" date="2019-07" db="EMBL/GenBank/DDBJ databases">
        <title>The draft genome sequence of Aquimarina algiphila M91.</title>
        <authorList>
            <person name="Meng X."/>
        </authorList>
    </citation>
    <scope>NUCLEOTIDE SEQUENCE [LARGE SCALE GENOMIC DNA]</scope>
    <source>
        <strain evidence="3 4">M91</strain>
    </source>
</reference>
<feature type="domain" description="Activator of Hsp90 ATPase homologue 1/2-like C-terminal" evidence="2">
    <location>
        <begin position="18"/>
        <end position="137"/>
    </location>
</feature>
<protein>
    <submittedName>
        <fullName evidence="3">Polyketide cyclase</fullName>
    </submittedName>
</protein>
<evidence type="ECO:0000256" key="1">
    <source>
        <dbReference type="ARBA" id="ARBA00006817"/>
    </source>
</evidence>
<dbReference type="Pfam" id="PF08327">
    <property type="entry name" value="AHSA1"/>
    <property type="match status" value="1"/>
</dbReference>
<dbReference type="InterPro" id="IPR023393">
    <property type="entry name" value="START-like_dom_sf"/>
</dbReference>
<name>A0A554VFA9_9FLAO</name>
<evidence type="ECO:0000313" key="3">
    <source>
        <dbReference type="EMBL" id="TSE05850.1"/>
    </source>
</evidence>
<comment type="similarity">
    <text evidence="1">Belongs to the AHA1 family.</text>
</comment>
<dbReference type="SUPFAM" id="SSF55961">
    <property type="entry name" value="Bet v1-like"/>
    <property type="match status" value="1"/>
</dbReference>
<dbReference type="AlphaFoldDB" id="A0A554VFA9"/>
<dbReference type="Gene3D" id="3.30.530.20">
    <property type="match status" value="1"/>
</dbReference>
<evidence type="ECO:0000259" key="2">
    <source>
        <dbReference type="Pfam" id="PF08327"/>
    </source>
</evidence>
<keyword evidence="4" id="KW-1185">Reference proteome</keyword>
<evidence type="ECO:0000313" key="4">
    <source>
        <dbReference type="Proteomes" id="UP000318833"/>
    </source>
</evidence>
<dbReference type="Proteomes" id="UP000318833">
    <property type="component" value="Unassembled WGS sequence"/>
</dbReference>
<dbReference type="RefSeq" id="WP_109434959.1">
    <property type="nucleotide sequence ID" value="NZ_CANMIK010000061.1"/>
</dbReference>
<proteinExistence type="inferred from homology"/>
<accession>A0A554VFA9</accession>